<dbReference type="Gene3D" id="3.90.550.10">
    <property type="entry name" value="Spore Coat Polysaccharide Biosynthesis Protein SpsA, Chain A"/>
    <property type="match status" value="1"/>
</dbReference>
<evidence type="ECO:0000313" key="5">
    <source>
        <dbReference type="EMBL" id="CAL4759127.1"/>
    </source>
</evidence>
<dbReference type="Pfam" id="PF13440">
    <property type="entry name" value="Polysacc_synt_3"/>
    <property type="match status" value="1"/>
</dbReference>
<sequence length="896" mass="97307">MSGDSAADTSSDRSTEDLVSQLLQFTADIVGDELDDKTRVELLEQLLGPGVARRLGIYNLPEGFLLSVVIPVFNERNTLAEVIRRVRASNVPCEIILVDDGSTDGTRDLLDSWREDADLKILMHDVNQGKGAALQTGFTHATGDVVLVQDADLEYDPAEFRKLIQPIVEDQADVVFGSRFTGDNQRVLYFWHYVGNRILTMLSNGFTNLNLSDMETCYKVFRREIIQQIAPTLREKRFGIEPEITAKVASVPGVRIYERPITYYGRTYEQGKKITWRDGFRALWCIVRYRRGLKSIEQRRLTVWWRDGFRRGFRSPQVVEVGPPVVAAFRAAGAVLAALLARAVANQRAAVGVPLQPIQAAWGMIVVMHSGGGAAENEEGLQLASTSKPAGIEYESAPPNEDADRRAELDRSVRAGGRAVAAAQVASQLISLVVLAVLLRMLGPEPFGLLAMVLPLLLLGRTFTAFGLNVAAVQRETLSREEASSLLWWTLVLGLLTTVLLVALAAPVAWFYDQQELSSLTAVLAATALVFAVGVQQQARLERHLQLGSLAFARVAAQTFGGVLAIGYAWMAGAESHYGGVWTLVVQQYAELILLAIVAWGIDPWRPCAPGRGAAVGDMFHFGRQYTASGLFFTLGQQLDKVVIGVLLGDRALGLYSQAFNIIMKPVTLISTAITGVMLPALSRARADHTVFEELLLAFNRLVAIALLPAGVGLMIVGPEVMTVLGGGEWQAAGPLLATLAAVVLVQGFINIAGSAFASVGQSRRLMFGAAGLTLGSLLGLLAAWAVSSSMDDRLLGVTAGYVFTLVVVLFPPYLVYCMRSVDVSPGQWLRTIRRPAVAAGLMGLIVLGAKLLLMWATSFADAVTLGVLIPLGAIVYIWLAREEIRWIVQRWGRDA</sequence>
<feature type="transmembrane region" description="Helical" evidence="1">
    <location>
        <begin position="863"/>
        <end position="881"/>
    </location>
</feature>
<feature type="transmembrane region" description="Helical" evidence="1">
    <location>
        <begin position="419"/>
        <end position="443"/>
    </location>
</feature>
<dbReference type="CDD" id="cd04179">
    <property type="entry name" value="DPM_DPG-synthase_like"/>
    <property type="match status" value="1"/>
</dbReference>
<comment type="caution">
    <text evidence="3">The sequence shown here is derived from an EMBL/GenBank/DDBJ whole genome shotgun (WGS) entry which is preliminary data.</text>
</comment>
<feature type="transmembrane region" description="Helical" evidence="1">
    <location>
        <begin position="766"/>
        <end position="787"/>
    </location>
</feature>
<dbReference type="Pfam" id="PF00535">
    <property type="entry name" value="Glycos_transf_2"/>
    <property type="match status" value="1"/>
</dbReference>
<feature type="domain" description="Glycosyltransferase 2-like" evidence="2">
    <location>
        <begin position="67"/>
        <end position="229"/>
    </location>
</feature>
<evidence type="ECO:0000259" key="2">
    <source>
        <dbReference type="Pfam" id="PF00535"/>
    </source>
</evidence>
<feature type="transmembrane region" description="Helical" evidence="1">
    <location>
        <begin position="547"/>
        <end position="571"/>
    </location>
</feature>
<feature type="transmembrane region" description="Helical" evidence="1">
    <location>
        <begin position="695"/>
        <end position="716"/>
    </location>
</feature>
<dbReference type="AlphaFoldDB" id="A0A9P1BG56"/>
<keyword evidence="1" id="KW-0812">Transmembrane</keyword>
<name>A0A9P1BG56_9DINO</name>
<organism evidence="3">
    <name type="scientific">Cladocopium goreaui</name>
    <dbReference type="NCBI Taxonomy" id="2562237"/>
    <lineage>
        <taxon>Eukaryota</taxon>
        <taxon>Sar</taxon>
        <taxon>Alveolata</taxon>
        <taxon>Dinophyceae</taxon>
        <taxon>Suessiales</taxon>
        <taxon>Symbiodiniaceae</taxon>
        <taxon>Cladocopium</taxon>
    </lineage>
</organism>
<dbReference type="InterPro" id="IPR029044">
    <property type="entry name" value="Nucleotide-diphossugar_trans"/>
</dbReference>
<feature type="transmembrane region" description="Helical" evidence="1">
    <location>
        <begin position="449"/>
        <end position="474"/>
    </location>
</feature>
<keyword evidence="1" id="KW-0472">Membrane</keyword>
<feature type="transmembrane region" description="Helical" evidence="1">
    <location>
        <begin position="837"/>
        <end position="857"/>
    </location>
</feature>
<feature type="transmembrane region" description="Helical" evidence="1">
    <location>
        <begin position="799"/>
        <end position="817"/>
    </location>
</feature>
<evidence type="ECO:0000313" key="3">
    <source>
        <dbReference type="EMBL" id="CAI3971815.1"/>
    </source>
</evidence>
<dbReference type="EMBL" id="CAMXCT020000001">
    <property type="protein sequence ID" value="CAL1125190.1"/>
    <property type="molecule type" value="Genomic_DNA"/>
</dbReference>
<dbReference type="SUPFAM" id="SSF53448">
    <property type="entry name" value="Nucleotide-diphospho-sugar transferases"/>
    <property type="match status" value="1"/>
</dbReference>
<keyword evidence="6" id="KW-1185">Reference proteome</keyword>
<reference evidence="4" key="2">
    <citation type="submission" date="2024-04" db="EMBL/GenBank/DDBJ databases">
        <authorList>
            <person name="Chen Y."/>
            <person name="Shah S."/>
            <person name="Dougan E. K."/>
            <person name="Thang M."/>
            <person name="Chan C."/>
        </authorList>
    </citation>
    <scope>NUCLEOTIDE SEQUENCE [LARGE SCALE GENOMIC DNA]</scope>
</reference>
<keyword evidence="1" id="KW-1133">Transmembrane helix</keyword>
<gene>
    <name evidence="3" type="ORF">C1SCF055_LOCUS405</name>
</gene>
<dbReference type="Proteomes" id="UP001152797">
    <property type="component" value="Unassembled WGS sequence"/>
</dbReference>
<evidence type="ECO:0000313" key="4">
    <source>
        <dbReference type="EMBL" id="CAL1125190.1"/>
    </source>
</evidence>
<evidence type="ECO:0000313" key="6">
    <source>
        <dbReference type="Proteomes" id="UP001152797"/>
    </source>
</evidence>
<feature type="transmembrane region" description="Helical" evidence="1">
    <location>
        <begin position="486"/>
        <end position="511"/>
    </location>
</feature>
<reference evidence="3" key="1">
    <citation type="submission" date="2022-10" db="EMBL/GenBank/DDBJ databases">
        <authorList>
            <person name="Chen Y."/>
            <person name="Dougan E. K."/>
            <person name="Chan C."/>
            <person name="Rhodes N."/>
            <person name="Thang M."/>
        </authorList>
    </citation>
    <scope>NUCLEOTIDE SEQUENCE</scope>
</reference>
<evidence type="ECO:0000256" key="1">
    <source>
        <dbReference type="SAM" id="Phobius"/>
    </source>
</evidence>
<feature type="transmembrane region" description="Helical" evidence="1">
    <location>
        <begin position="517"/>
        <end position="535"/>
    </location>
</feature>
<dbReference type="OrthoDB" id="2603at2759"/>
<accession>A0A9P1BG56</accession>
<protein>
    <submittedName>
        <fullName evidence="5">Teichuronic acid biosynthesis protein TuaB</fullName>
    </submittedName>
</protein>
<dbReference type="PANTHER" id="PTHR48090">
    <property type="entry name" value="UNDECAPRENYL-PHOSPHATE 4-DEOXY-4-FORMAMIDO-L-ARABINOSE TRANSFERASE-RELATED"/>
    <property type="match status" value="1"/>
</dbReference>
<dbReference type="InterPro" id="IPR001173">
    <property type="entry name" value="Glyco_trans_2-like"/>
</dbReference>
<dbReference type="EMBL" id="CAMXCT030000001">
    <property type="protein sequence ID" value="CAL4759127.1"/>
    <property type="molecule type" value="Genomic_DNA"/>
</dbReference>
<dbReference type="InterPro" id="IPR050256">
    <property type="entry name" value="Glycosyltransferase_2"/>
</dbReference>
<dbReference type="EMBL" id="CAMXCT010000001">
    <property type="protein sequence ID" value="CAI3971815.1"/>
    <property type="molecule type" value="Genomic_DNA"/>
</dbReference>
<dbReference type="PANTHER" id="PTHR48090:SF7">
    <property type="entry name" value="RFBJ PROTEIN"/>
    <property type="match status" value="1"/>
</dbReference>
<proteinExistence type="predicted"/>
<feature type="transmembrane region" description="Helical" evidence="1">
    <location>
        <begin position="736"/>
        <end position="754"/>
    </location>
</feature>